<keyword evidence="4" id="KW-1185">Reference proteome</keyword>
<name>A0ABP7U1Y9_9SPHN</name>
<evidence type="ECO:0000259" key="1">
    <source>
        <dbReference type="Pfam" id="PF00534"/>
    </source>
</evidence>
<dbReference type="PANTHER" id="PTHR12526:SF595">
    <property type="entry name" value="BLL5217 PROTEIN"/>
    <property type="match status" value="1"/>
</dbReference>
<comment type="caution">
    <text evidence="3">The sequence shown here is derived from an EMBL/GenBank/DDBJ whole genome shotgun (WGS) entry which is preliminary data.</text>
</comment>
<evidence type="ECO:0000313" key="4">
    <source>
        <dbReference type="Proteomes" id="UP001424459"/>
    </source>
</evidence>
<feature type="domain" description="Glycosyltransferase subfamily 4-like N-terminal" evidence="2">
    <location>
        <begin position="1"/>
        <end position="108"/>
    </location>
</feature>
<organism evidence="3 4">
    <name type="scientific">Sphingomonas rosea</name>
    <dbReference type="NCBI Taxonomy" id="335605"/>
    <lineage>
        <taxon>Bacteria</taxon>
        <taxon>Pseudomonadati</taxon>
        <taxon>Pseudomonadota</taxon>
        <taxon>Alphaproteobacteria</taxon>
        <taxon>Sphingomonadales</taxon>
        <taxon>Sphingomonadaceae</taxon>
        <taxon>Sphingomonas</taxon>
    </lineage>
</organism>
<sequence>MEAHCDTLVRGLVEAGHDVTLFASGDSDPALPLHPIAPTSYEAELPWALWHGTPTLRAWLTRTYARAWTEILAGDYDVVHNNALFPDLLDWGTRDEVPMVTSLHVPPFEALAEAVARNADIPWQERTVCSGQQQGLWPAGRTRVAWNGIDIARWPFTAHGQGRAILVGRITPTKGTLEAIDAAEAAGIALDIAGPIDCRDYWAEVKARLRLPHRYLGHLSGNALVTAVRQSSVLLATPMWDEPFGLTMIEAMACGVPVAGLARGAIPEVIGEAGAVAATVADLPRAIRRALGVDRATARARAGRHFSVAAMIERYEAAYASAVAGARFASSRARTRALLA</sequence>
<dbReference type="Pfam" id="PF13439">
    <property type="entry name" value="Glyco_transf_4"/>
    <property type="match status" value="1"/>
</dbReference>
<gene>
    <name evidence="3" type="ORF">GCM10022281_12130</name>
</gene>
<dbReference type="Proteomes" id="UP001424459">
    <property type="component" value="Unassembled WGS sequence"/>
</dbReference>
<dbReference type="Gene3D" id="3.40.50.2000">
    <property type="entry name" value="Glycogen Phosphorylase B"/>
    <property type="match status" value="2"/>
</dbReference>
<dbReference type="InterPro" id="IPR028098">
    <property type="entry name" value="Glyco_trans_4-like_N"/>
</dbReference>
<evidence type="ECO:0000259" key="2">
    <source>
        <dbReference type="Pfam" id="PF13439"/>
    </source>
</evidence>
<feature type="domain" description="Glycosyl transferase family 1" evidence="1">
    <location>
        <begin position="162"/>
        <end position="289"/>
    </location>
</feature>
<reference evidence="4" key="1">
    <citation type="journal article" date="2019" name="Int. J. Syst. Evol. Microbiol.">
        <title>The Global Catalogue of Microorganisms (GCM) 10K type strain sequencing project: providing services to taxonomists for standard genome sequencing and annotation.</title>
        <authorList>
            <consortium name="The Broad Institute Genomics Platform"/>
            <consortium name="The Broad Institute Genome Sequencing Center for Infectious Disease"/>
            <person name="Wu L."/>
            <person name="Ma J."/>
        </authorList>
    </citation>
    <scope>NUCLEOTIDE SEQUENCE [LARGE SCALE GENOMIC DNA]</scope>
    <source>
        <strain evidence="4">JCM 17564</strain>
    </source>
</reference>
<accession>A0ABP7U1Y9</accession>
<evidence type="ECO:0000313" key="3">
    <source>
        <dbReference type="EMBL" id="GAA4033777.1"/>
    </source>
</evidence>
<dbReference type="Pfam" id="PF00534">
    <property type="entry name" value="Glycos_transf_1"/>
    <property type="match status" value="1"/>
</dbReference>
<proteinExistence type="predicted"/>
<dbReference type="EMBL" id="BAABBR010000001">
    <property type="protein sequence ID" value="GAA4033777.1"/>
    <property type="molecule type" value="Genomic_DNA"/>
</dbReference>
<dbReference type="PANTHER" id="PTHR12526">
    <property type="entry name" value="GLYCOSYLTRANSFERASE"/>
    <property type="match status" value="1"/>
</dbReference>
<dbReference type="SUPFAM" id="SSF53756">
    <property type="entry name" value="UDP-Glycosyltransferase/glycogen phosphorylase"/>
    <property type="match status" value="1"/>
</dbReference>
<dbReference type="InterPro" id="IPR001296">
    <property type="entry name" value="Glyco_trans_1"/>
</dbReference>
<protein>
    <submittedName>
        <fullName evidence="3">Glycosyltransferase family 4 protein</fullName>
    </submittedName>
</protein>